<organism evidence="11 12">
    <name type="scientific">Porites evermanni</name>
    <dbReference type="NCBI Taxonomy" id="104178"/>
    <lineage>
        <taxon>Eukaryota</taxon>
        <taxon>Metazoa</taxon>
        <taxon>Cnidaria</taxon>
        <taxon>Anthozoa</taxon>
        <taxon>Hexacorallia</taxon>
        <taxon>Scleractinia</taxon>
        <taxon>Fungiina</taxon>
        <taxon>Poritidae</taxon>
        <taxon>Porites</taxon>
    </lineage>
</organism>
<dbReference type="InterPro" id="IPR000276">
    <property type="entry name" value="GPCR_Rhodpsn"/>
</dbReference>
<feature type="transmembrane region" description="Helical" evidence="9">
    <location>
        <begin position="151"/>
        <end position="171"/>
    </location>
</feature>
<dbReference type="InterPro" id="IPR017452">
    <property type="entry name" value="GPCR_Rhodpsn_7TM"/>
</dbReference>
<comment type="caution">
    <text evidence="11">The sequence shown here is derived from an EMBL/GenBank/DDBJ whole genome shotgun (WGS) entry which is preliminary data.</text>
</comment>
<dbReference type="EMBL" id="CALNXI010000478">
    <property type="protein sequence ID" value="CAH3027896.1"/>
    <property type="molecule type" value="Genomic_DNA"/>
</dbReference>
<dbReference type="CDD" id="cd00637">
    <property type="entry name" value="7tm_classA_rhodopsin-like"/>
    <property type="match status" value="1"/>
</dbReference>
<feature type="domain" description="G-protein coupled receptors family 1 profile" evidence="10">
    <location>
        <begin position="23"/>
        <end position="134"/>
    </location>
</feature>
<accession>A0ABN8MEJ3</accession>
<evidence type="ECO:0000256" key="9">
    <source>
        <dbReference type="SAM" id="Phobius"/>
    </source>
</evidence>
<evidence type="ECO:0000256" key="5">
    <source>
        <dbReference type="ARBA" id="ARBA00023040"/>
    </source>
</evidence>
<dbReference type="Gene3D" id="1.20.1070.10">
    <property type="entry name" value="Rhodopsin 7-helix transmembrane proteins"/>
    <property type="match status" value="2"/>
</dbReference>
<dbReference type="PANTHER" id="PTHR24249">
    <property type="entry name" value="HISTAMINE RECEPTOR-RELATED G-PROTEIN COUPLED RECEPTOR"/>
    <property type="match status" value="1"/>
</dbReference>
<feature type="transmembrane region" description="Helical" evidence="9">
    <location>
        <begin position="233"/>
        <end position="252"/>
    </location>
</feature>
<comment type="subcellular location">
    <subcellularLocation>
        <location evidence="1">Cell membrane</location>
        <topology evidence="1">Multi-pass membrane protein</topology>
    </subcellularLocation>
</comment>
<gene>
    <name evidence="11" type="ORF">PEVE_00032656</name>
</gene>
<feature type="transmembrane region" description="Helical" evidence="9">
    <location>
        <begin position="76"/>
        <end position="102"/>
    </location>
</feature>
<keyword evidence="2" id="KW-1003">Cell membrane</keyword>
<reference evidence="11 12" key="1">
    <citation type="submission" date="2022-05" db="EMBL/GenBank/DDBJ databases">
        <authorList>
            <consortium name="Genoscope - CEA"/>
            <person name="William W."/>
        </authorList>
    </citation>
    <scope>NUCLEOTIDE SEQUENCE [LARGE SCALE GENOMIC DNA]</scope>
</reference>
<dbReference type="PROSITE" id="PS50262">
    <property type="entry name" value="G_PROTEIN_RECEP_F1_2"/>
    <property type="match status" value="1"/>
</dbReference>
<dbReference type="SMART" id="SM01381">
    <property type="entry name" value="7TM_GPCR_Srsx"/>
    <property type="match status" value="1"/>
</dbReference>
<feature type="transmembrane region" description="Helical" evidence="9">
    <location>
        <begin position="122"/>
        <end position="145"/>
    </location>
</feature>
<evidence type="ECO:0000256" key="2">
    <source>
        <dbReference type="ARBA" id="ARBA00022475"/>
    </source>
</evidence>
<evidence type="ECO:0000313" key="12">
    <source>
        <dbReference type="Proteomes" id="UP001159427"/>
    </source>
</evidence>
<sequence>MQKSRVIALASLNLLLSIFGTVMNSLVAFVIMKNKNLQKGLNLLILSLATADLLNCAISQPMYIHAILYCTDEASTFQLVLIVIALITLHASTANLVVLTLYRWRALSLRFAHHRLLSKKQVLIAITVVWLLSICAGVFFATTLGKLVSPYLHLAMILTWVAGYIGLFRLVQKRKRKIASLEGSPTSQFQTASLEYENEAVKTSAILVGSSLICFLPDLTFEFMGHADENRMAWVFTVLFLSSCLNPCLFIWRSHHFRAALGKAFHHFPRDQK</sequence>
<dbReference type="Pfam" id="PF00001">
    <property type="entry name" value="7tm_1"/>
    <property type="match status" value="1"/>
</dbReference>
<evidence type="ECO:0000256" key="4">
    <source>
        <dbReference type="ARBA" id="ARBA00022989"/>
    </source>
</evidence>
<dbReference type="SUPFAM" id="SSF81321">
    <property type="entry name" value="Family A G protein-coupled receptor-like"/>
    <property type="match status" value="1"/>
</dbReference>
<keyword evidence="5" id="KW-0297">G-protein coupled receptor</keyword>
<keyword evidence="7" id="KW-0675">Receptor</keyword>
<protein>
    <recommendedName>
        <fullName evidence="10">G-protein coupled receptors family 1 profile domain-containing protein</fullName>
    </recommendedName>
</protein>
<keyword evidence="8" id="KW-0807">Transducer</keyword>
<evidence type="ECO:0000256" key="3">
    <source>
        <dbReference type="ARBA" id="ARBA00022692"/>
    </source>
</evidence>
<evidence type="ECO:0000256" key="6">
    <source>
        <dbReference type="ARBA" id="ARBA00023136"/>
    </source>
</evidence>
<evidence type="ECO:0000313" key="11">
    <source>
        <dbReference type="EMBL" id="CAH3027896.1"/>
    </source>
</evidence>
<dbReference type="Proteomes" id="UP001159427">
    <property type="component" value="Unassembled WGS sequence"/>
</dbReference>
<keyword evidence="4 9" id="KW-1133">Transmembrane helix</keyword>
<keyword evidence="6 9" id="KW-0472">Membrane</keyword>
<dbReference type="PRINTS" id="PR00237">
    <property type="entry name" value="GPCRRHODOPSN"/>
</dbReference>
<evidence type="ECO:0000256" key="8">
    <source>
        <dbReference type="ARBA" id="ARBA00023224"/>
    </source>
</evidence>
<dbReference type="InterPro" id="IPR050569">
    <property type="entry name" value="TAAR"/>
</dbReference>
<keyword evidence="12" id="KW-1185">Reference proteome</keyword>
<name>A0ABN8MEJ3_9CNID</name>
<proteinExistence type="predicted"/>
<keyword evidence="3 9" id="KW-0812">Transmembrane</keyword>
<feature type="transmembrane region" description="Helical" evidence="9">
    <location>
        <begin position="43"/>
        <end position="64"/>
    </location>
</feature>
<evidence type="ECO:0000256" key="1">
    <source>
        <dbReference type="ARBA" id="ARBA00004651"/>
    </source>
</evidence>
<evidence type="ECO:0000259" key="10">
    <source>
        <dbReference type="PROSITE" id="PS50262"/>
    </source>
</evidence>
<feature type="transmembrane region" description="Helical" evidence="9">
    <location>
        <begin position="6"/>
        <end position="31"/>
    </location>
</feature>
<dbReference type="PANTHER" id="PTHR24249:SF372">
    <property type="entry name" value="G-PROTEIN COUPLED RECEPTORS FAMILY 1 PROFILE DOMAIN-CONTAINING PROTEIN"/>
    <property type="match status" value="1"/>
</dbReference>
<evidence type="ECO:0000256" key="7">
    <source>
        <dbReference type="ARBA" id="ARBA00023170"/>
    </source>
</evidence>